<protein>
    <submittedName>
        <fullName evidence="1">Uncharacterized protein</fullName>
    </submittedName>
</protein>
<keyword evidence="2" id="KW-1185">Reference proteome</keyword>
<dbReference type="EMBL" id="CP039355">
    <property type="protein sequence ID" value="QCE13973.1"/>
    <property type="molecule type" value="Genomic_DNA"/>
</dbReference>
<name>A0A4D6NJL6_VIGUN</name>
<dbReference type="PANTHER" id="PTHR38221">
    <property type="entry name" value="BNAA04G14260D PROTEIN"/>
    <property type="match status" value="1"/>
</dbReference>
<organism evidence="1 2">
    <name type="scientific">Vigna unguiculata</name>
    <name type="common">Cowpea</name>
    <dbReference type="NCBI Taxonomy" id="3917"/>
    <lineage>
        <taxon>Eukaryota</taxon>
        <taxon>Viridiplantae</taxon>
        <taxon>Streptophyta</taxon>
        <taxon>Embryophyta</taxon>
        <taxon>Tracheophyta</taxon>
        <taxon>Spermatophyta</taxon>
        <taxon>Magnoliopsida</taxon>
        <taxon>eudicotyledons</taxon>
        <taxon>Gunneridae</taxon>
        <taxon>Pentapetalae</taxon>
        <taxon>rosids</taxon>
        <taxon>fabids</taxon>
        <taxon>Fabales</taxon>
        <taxon>Fabaceae</taxon>
        <taxon>Papilionoideae</taxon>
        <taxon>50 kb inversion clade</taxon>
        <taxon>NPAAA clade</taxon>
        <taxon>indigoferoid/millettioid clade</taxon>
        <taxon>Phaseoleae</taxon>
        <taxon>Vigna</taxon>
    </lineage>
</organism>
<accession>A0A4D6NJL6</accession>
<dbReference type="PANTHER" id="PTHR38221:SF1">
    <property type="entry name" value="OVULE PROTEIN"/>
    <property type="match status" value="1"/>
</dbReference>
<proteinExistence type="predicted"/>
<evidence type="ECO:0000313" key="2">
    <source>
        <dbReference type="Proteomes" id="UP000501690"/>
    </source>
</evidence>
<dbReference type="AlphaFoldDB" id="A0A4D6NJL6"/>
<sequence>MAVVTMPDSNTQDQGEDPYNFIFDHSHISALQEQYLRDLSVGARSHHSPSTSRASVDSPIVPLDVFHTPPENTSPPSFCDQPTTVTECTECDHRCTINHANDVDAATQGFVHLSEGLNLGFSEGDMGSEKASWPSEVVDVFKALLEFTEEEEINLEDFTLFEVAKACGWIFPRPRW</sequence>
<evidence type="ECO:0000313" key="1">
    <source>
        <dbReference type="EMBL" id="QCE13973.1"/>
    </source>
</evidence>
<reference evidence="1 2" key="1">
    <citation type="submission" date="2019-04" db="EMBL/GenBank/DDBJ databases">
        <title>An improved genome assembly and genetic linkage map for asparagus bean, Vigna unguiculata ssp. sesquipedialis.</title>
        <authorList>
            <person name="Xia Q."/>
            <person name="Zhang R."/>
            <person name="Dong Y."/>
        </authorList>
    </citation>
    <scope>NUCLEOTIDE SEQUENCE [LARGE SCALE GENOMIC DNA]</scope>
    <source>
        <tissue evidence="1">Leaf</tissue>
    </source>
</reference>
<gene>
    <name evidence="1" type="ORF">DEO72_LG11g971</name>
</gene>
<dbReference type="Proteomes" id="UP000501690">
    <property type="component" value="Linkage Group LG11"/>
</dbReference>